<comment type="caution">
    <text evidence="2">Lacks conserved residue(s) required for the propagation of feature annotation.</text>
</comment>
<keyword evidence="3" id="KW-0732">Signal</keyword>
<accession>A0A1X7SS71</accession>
<dbReference type="STRING" id="400682.A0A1X7SS71"/>
<organism evidence="5">
    <name type="scientific">Amphimedon queenslandica</name>
    <name type="common">Sponge</name>
    <dbReference type="NCBI Taxonomy" id="400682"/>
    <lineage>
        <taxon>Eukaryota</taxon>
        <taxon>Metazoa</taxon>
        <taxon>Porifera</taxon>
        <taxon>Demospongiae</taxon>
        <taxon>Heteroscleromorpha</taxon>
        <taxon>Haplosclerida</taxon>
        <taxon>Niphatidae</taxon>
        <taxon>Amphimedon</taxon>
    </lineage>
</organism>
<dbReference type="GO" id="GO:0016020">
    <property type="term" value="C:membrane"/>
    <property type="evidence" value="ECO:0007669"/>
    <property type="project" value="InterPro"/>
</dbReference>
<evidence type="ECO:0000256" key="3">
    <source>
        <dbReference type="SAM" id="SignalP"/>
    </source>
</evidence>
<dbReference type="InterPro" id="IPR001190">
    <property type="entry name" value="SRCR"/>
</dbReference>
<protein>
    <recommendedName>
        <fullName evidence="4">SRCR domain-containing protein</fullName>
    </recommendedName>
</protein>
<dbReference type="PANTHER" id="PTHR48071">
    <property type="entry name" value="SRCR DOMAIN-CONTAINING PROTEIN"/>
    <property type="match status" value="1"/>
</dbReference>
<dbReference type="Pfam" id="PF00530">
    <property type="entry name" value="SRCR"/>
    <property type="match status" value="1"/>
</dbReference>
<proteinExistence type="predicted"/>
<dbReference type="EnsemblMetazoa" id="Aqu2.1.04999_001">
    <property type="protein sequence ID" value="Aqu2.1.04999_001"/>
    <property type="gene ID" value="Aqu2.1.04999"/>
</dbReference>
<evidence type="ECO:0000313" key="5">
    <source>
        <dbReference type="EnsemblMetazoa" id="Aqu2.1.04999_001"/>
    </source>
</evidence>
<dbReference type="SUPFAM" id="SSF56487">
    <property type="entry name" value="SRCR-like"/>
    <property type="match status" value="2"/>
</dbReference>
<dbReference type="InParanoid" id="A0A1X7SS71"/>
<dbReference type="PANTHER" id="PTHR48071:SF18">
    <property type="entry name" value="DELETED IN MALIGNANT BRAIN TUMORS 1 PROTEIN-RELATED"/>
    <property type="match status" value="1"/>
</dbReference>
<evidence type="ECO:0000259" key="4">
    <source>
        <dbReference type="PROSITE" id="PS50287"/>
    </source>
</evidence>
<keyword evidence="1" id="KW-1015">Disulfide bond</keyword>
<reference evidence="5" key="1">
    <citation type="submission" date="2017-05" db="UniProtKB">
        <authorList>
            <consortium name="EnsemblMetazoa"/>
        </authorList>
    </citation>
    <scope>IDENTIFICATION</scope>
</reference>
<feature type="domain" description="SRCR" evidence="4">
    <location>
        <begin position="35"/>
        <end position="142"/>
    </location>
</feature>
<dbReference type="OrthoDB" id="536948at2759"/>
<sequence>MSFSSSFFASIFSCCILLTAVTFSEVTGTCTEGSVTLFGSTREYEGLVSVCYNGTWSVLCAGTDSRWNVDTATIVCRSLNYKGAGIILKDLGWSNGTSSALPAVQFTSSQCTGGAANIITDCASFESITYCPEHQYSGVLCSNPDVTAAANGDTALLSFLSASNLGLLLIYYNGSYGTVCDDEFSMNEVQVLCTEQGFSYDNG</sequence>
<feature type="signal peptide" evidence="3">
    <location>
        <begin position="1"/>
        <end position="28"/>
    </location>
</feature>
<dbReference type="SMART" id="SM00202">
    <property type="entry name" value="SR"/>
    <property type="match status" value="1"/>
</dbReference>
<dbReference type="InterPro" id="IPR036772">
    <property type="entry name" value="SRCR-like_dom_sf"/>
</dbReference>
<feature type="domain" description="SRCR" evidence="4">
    <location>
        <begin position="147"/>
        <end position="203"/>
    </location>
</feature>
<name>A0A1X7SS71_AMPQE</name>
<evidence type="ECO:0000256" key="2">
    <source>
        <dbReference type="PROSITE-ProRule" id="PRU00196"/>
    </source>
</evidence>
<dbReference type="Gene3D" id="3.10.250.10">
    <property type="entry name" value="SRCR-like domain"/>
    <property type="match status" value="2"/>
</dbReference>
<dbReference type="AlphaFoldDB" id="A0A1X7SS71"/>
<evidence type="ECO:0000256" key="1">
    <source>
        <dbReference type="ARBA" id="ARBA00023157"/>
    </source>
</evidence>
<dbReference type="PROSITE" id="PS50287">
    <property type="entry name" value="SRCR_2"/>
    <property type="match status" value="2"/>
</dbReference>
<feature type="chain" id="PRO_5012259605" description="SRCR domain-containing protein" evidence="3">
    <location>
        <begin position="29"/>
        <end position="203"/>
    </location>
</feature>